<dbReference type="EMBL" id="FOSL01000005">
    <property type="protein sequence ID" value="SFK34449.1"/>
    <property type="molecule type" value="Genomic_DNA"/>
</dbReference>
<proteinExistence type="predicted"/>
<keyword evidence="2" id="KW-1185">Reference proteome</keyword>
<dbReference type="OrthoDB" id="9808516at2"/>
<dbReference type="RefSeq" id="WP_149760152.1">
    <property type="nucleotide sequence ID" value="NZ_BSPE01000056.1"/>
</dbReference>
<accession>A0A1I3YSX0</accession>
<dbReference type="AlphaFoldDB" id="A0A1I3YSX0"/>
<protein>
    <submittedName>
        <fullName evidence="1">Uncharacterized protein</fullName>
    </submittedName>
</protein>
<evidence type="ECO:0000313" key="2">
    <source>
        <dbReference type="Proteomes" id="UP000323300"/>
    </source>
</evidence>
<name>A0A1I3YSX0_9HYPH</name>
<sequence>MTDGIQTLDELLSDPMVQLVMARDRVRPEELRLLFKRAERRAVAPSLPPAHVIEACRAQRLCI</sequence>
<reference evidence="1 2" key="1">
    <citation type="submission" date="2016-10" db="EMBL/GenBank/DDBJ databases">
        <authorList>
            <person name="Varghese N."/>
            <person name="Submissions S."/>
        </authorList>
    </citation>
    <scope>NUCLEOTIDE SEQUENCE [LARGE SCALE GENOMIC DNA]</scope>
    <source>
        <strain evidence="1 2">DSM 21822</strain>
    </source>
</reference>
<gene>
    <name evidence="1" type="ORF">SAMN04488498_105123</name>
</gene>
<dbReference type="Proteomes" id="UP000323300">
    <property type="component" value="Unassembled WGS sequence"/>
</dbReference>
<organism evidence="1 2">
    <name type="scientific">Neomesorhizobium albiziae</name>
    <dbReference type="NCBI Taxonomy" id="335020"/>
    <lineage>
        <taxon>Bacteria</taxon>
        <taxon>Pseudomonadati</taxon>
        <taxon>Pseudomonadota</taxon>
        <taxon>Alphaproteobacteria</taxon>
        <taxon>Hyphomicrobiales</taxon>
        <taxon>Phyllobacteriaceae</taxon>
        <taxon>Neomesorhizobium</taxon>
    </lineage>
</organism>
<evidence type="ECO:0000313" key="1">
    <source>
        <dbReference type="EMBL" id="SFK34449.1"/>
    </source>
</evidence>